<sequence length="399" mass="45119">MMENEFCGTENISVFEGLEKLQNNQIPLLFSAGTHYDVSYTIGGQFSKQMTNFCAQFPELKSSLLPYYNCREGRSVYEGFLASCNAAFPQYVEEIKGMSDGSGVAFENLFLLNCLNEMLILSKKSTNLDDTRGCTSVFINRPDLKILAHNEDYSPRMEAYVYIVCCKIDDNFVKKNVVQEDQEYITAYCYPGFLPGGNFSFNNHGMIFACNGLYPAETYRECIPRRFIDRSLLSASSVTQAVKILEDNKHGVAYGICCNMASVKDKDNMWALEVGPKHQHYLHTIPPQNDPNKDCHYIHVNTYQHLNIEELPAVAYGSSAHRYKHASSLPPPRSVSDICNILGDTDCKEYPIYRTPRPTDRSQTLATAVFNILENKVDIHLKNTKDDKAPAFSLPLNFI</sequence>
<dbReference type="Pfam" id="PF03417">
    <property type="entry name" value="AAT"/>
    <property type="match status" value="1"/>
</dbReference>
<organism evidence="2 3">
    <name type="scientific">Octopus vulgaris</name>
    <name type="common">Common octopus</name>
    <dbReference type="NCBI Taxonomy" id="6645"/>
    <lineage>
        <taxon>Eukaryota</taxon>
        <taxon>Metazoa</taxon>
        <taxon>Spiralia</taxon>
        <taxon>Lophotrochozoa</taxon>
        <taxon>Mollusca</taxon>
        <taxon>Cephalopoda</taxon>
        <taxon>Coleoidea</taxon>
        <taxon>Octopodiformes</taxon>
        <taxon>Octopoda</taxon>
        <taxon>Incirrata</taxon>
        <taxon>Octopodidae</taxon>
        <taxon>Octopus</taxon>
    </lineage>
</organism>
<dbReference type="InterPro" id="IPR047794">
    <property type="entry name" value="C45_proenzyme-like"/>
</dbReference>
<keyword evidence="3" id="KW-1185">Reference proteome</keyword>
<evidence type="ECO:0000259" key="1">
    <source>
        <dbReference type="Pfam" id="PF03417"/>
    </source>
</evidence>
<accession>A0AA36BN13</accession>
<evidence type="ECO:0000313" key="3">
    <source>
        <dbReference type="Proteomes" id="UP001162480"/>
    </source>
</evidence>
<feature type="domain" description="Peptidase C45 hydrolase" evidence="1">
    <location>
        <begin position="140"/>
        <end position="385"/>
    </location>
</feature>
<dbReference type="PANTHER" id="PTHR34180">
    <property type="entry name" value="PEPTIDASE C45"/>
    <property type="match status" value="1"/>
</dbReference>
<proteinExistence type="predicted"/>
<dbReference type="InterPro" id="IPR005079">
    <property type="entry name" value="Peptidase_C45_hydrolase"/>
</dbReference>
<name>A0AA36BN13_OCTVU</name>
<evidence type="ECO:0000313" key="2">
    <source>
        <dbReference type="EMBL" id="CAI9736547.1"/>
    </source>
</evidence>
<protein>
    <recommendedName>
        <fullName evidence="1">Peptidase C45 hydrolase domain-containing protein</fullName>
    </recommendedName>
</protein>
<gene>
    <name evidence="2" type="ORF">OCTVUL_1B016742</name>
</gene>
<reference evidence="2" key="1">
    <citation type="submission" date="2023-08" db="EMBL/GenBank/DDBJ databases">
        <authorList>
            <person name="Alioto T."/>
            <person name="Alioto T."/>
            <person name="Gomez Garrido J."/>
        </authorList>
    </citation>
    <scope>NUCLEOTIDE SEQUENCE</scope>
</reference>
<dbReference type="Gene3D" id="3.60.60.10">
    <property type="entry name" value="Penicillin V Acylase, Chain A"/>
    <property type="match status" value="1"/>
</dbReference>
<dbReference type="EMBL" id="OX597832">
    <property type="protein sequence ID" value="CAI9736547.1"/>
    <property type="molecule type" value="Genomic_DNA"/>
</dbReference>
<dbReference type="NCBIfam" id="NF040521">
    <property type="entry name" value="C45_proenzyme"/>
    <property type="match status" value="1"/>
</dbReference>
<dbReference type="InterPro" id="IPR047801">
    <property type="entry name" value="Peptidase_C45"/>
</dbReference>
<dbReference type="Proteomes" id="UP001162480">
    <property type="component" value="Chromosome 19"/>
</dbReference>
<dbReference type="AlphaFoldDB" id="A0AA36BN13"/>
<dbReference type="PANTHER" id="PTHR34180:SF1">
    <property type="entry name" value="BETA-ALANYL-DOPAMINE_CARCININE HYDROLASE"/>
    <property type="match status" value="1"/>
</dbReference>